<dbReference type="Proteomes" id="UP000270924">
    <property type="component" value="Unassembled WGS sequence"/>
</dbReference>
<dbReference type="AlphaFoldDB" id="A0A3P7EMN3"/>
<organism evidence="1 2">
    <name type="scientific">Wuchereria bancrofti</name>
    <dbReference type="NCBI Taxonomy" id="6293"/>
    <lineage>
        <taxon>Eukaryota</taxon>
        <taxon>Metazoa</taxon>
        <taxon>Ecdysozoa</taxon>
        <taxon>Nematoda</taxon>
        <taxon>Chromadorea</taxon>
        <taxon>Rhabditida</taxon>
        <taxon>Spirurina</taxon>
        <taxon>Spiruromorpha</taxon>
        <taxon>Filarioidea</taxon>
        <taxon>Onchocercidae</taxon>
        <taxon>Wuchereria</taxon>
    </lineage>
</organism>
<dbReference type="EMBL" id="UYWW01010346">
    <property type="protein sequence ID" value="VDM17667.1"/>
    <property type="molecule type" value="Genomic_DNA"/>
</dbReference>
<accession>A0A3P7EMN3</accession>
<proteinExistence type="predicted"/>
<dbReference type="InParanoid" id="A0A3P7EMN3"/>
<keyword evidence="2" id="KW-1185">Reference proteome</keyword>
<dbReference type="OrthoDB" id="206724at2759"/>
<gene>
    <name evidence="1" type="ORF">WBA_LOCUS9819</name>
</gene>
<evidence type="ECO:0000313" key="1">
    <source>
        <dbReference type="EMBL" id="VDM17667.1"/>
    </source>
</evidence>
<evidence type="ECO:0000313" key="2">
    <source>
        <dbReference type="Proteomes" id="UP000270924"/>
    </source>
</evidence>
<reference evidence="1 2" key="1">
    <citation type="submission" date="2018-11" db="EMBL/GenBank/DDBJ databases">
        <authorList>
            <consortium name="Pathogen Informatics"/>
        </authorList>
    </citation>
    <scope>NUCLEOTIDE SEQUENCE [LARGE SCALE GENOMIC DNA]</scope>
</reference>
<sequence>MFIDERIAALNSGTPIDDEFEKEIRVNEMKSLKASHLVRENANDVIGLLKDKVHSIALKERLGRLTPKEIRRVSSRKPHPFYDDGTLSFDTQQWMTEDKVVRDGEVNMLAVLAFLQFFSPVSDTSVTQDSSTTALIRINCEVDVFYRLAWWSVLARPK</sequence>
<name>A0A3P7EMN3_WUCBA</name>
<protein>
    <submittedName>
        <fullName evidence="1">Uncharacterized protein</fullName>
    </submittedName>
</protein>